<proteinExistence type="predicted"/>
<evidence type="ECO:0000256" key="4">
    <source>
        <dbReference type="PROSITE-ProRule" id="PRU00134"/>
    </source>
</evidence>
<dbReference type="OrthoDB" id="341421at2759"/>
<gene>
    <name evidence="6" type="ORF">BOTBODRAFT_37277</name>
</gene>
<evidence type="ECO:0000256" key="3">
    <source>
        <dbReference type="ARBA" id="ARBA00022833"/>
    </source>
</evidence>
<keyword evidence="1" id="KW-0479">Metal-binding</keyword>
<dbReference type="GO" id="GO:0008270">
    <property type="term" value="F:zinc ion binding"/>
    <property type="evidence" value="ECO:0007669"/>
    <property type="project" value="UniProtKB-KW"/>
</dbReference>
<accession>A0A067MBD7</accession>
<dbReference type="SUPFAM" id="SSF144232">
    <property type="entry name" value="HIT/MYND zinc finger-like"/>
    <property type="match status" value="1"/>
</dbReference>
<evidence type="ECO:0000259" key="5">
    <source>
        <dbReference type="PROSITE" id="PS50865"/>
    </source>
</evidence>
<dbReference type="PROSITE" id="PS50865">
    <property type="entry name" value="ZF_MYND_2"/>
    <property type="match status" value="1"/>
</dbReference>
<keyword evidence="2 4" id="KW-0863">Zinc-finger</keyword>
<keyword evidence="3" id="KW-0862">Zinc</keyword>
<evidence type="ECO:0000256" key="2">
    <source>
        <dbReference type="ARBA" id="ARBA00022771"/>
    </source>
</evidence>
<dbReference type="STRING" id="930990.A0A067MBD7"/>
<dbReference type="EMBL" id="KL198081">
    <property type="protein sequence ID" value="KDQ09192.1"/>
    <property type="molecule type" value="Genomic_DNA"/>
</dbReference>
<reference evidence="7" key="1">
    <citation type="journal article" date="2014" name="Proc. Natl. Acad. Sci. U.S.A.">
        <title>Extensive sampling of basidiomycete genomes demonstrates inadequacy of the white-rot/brown-rot paradigm for wood decay fungi.</title>
        <authorList>
            <person name="Riley R."/>
            <person name="Salamov A.A."/>
            <person name="Brown D.W."/>
            <person name="Nagy L.G."/>
            <person name="Floudas D."/>
            <person name="Held B.W."/>
            <person name="Levasseur A."/>
            <person name="Lombard V."/>
            <person name="Morin E."/>
            <person name="Otillar R."/>
            <person name="Lindquist E.A."/>
            <person name="Sun H."/>
            <person name="LaButti K.M."/>
            <person name="Schmutz J."/>
            <person name="Jabbour D."/>
            <person name="Luo H."/>
            <person name="Baker S.E."/>
            <person name="Pisabarro A.G."/>
            <person name="Walton J.D."/>
            <person name="Blanchette R.A."/>
            <person name="Henrissat B."/>
            <person name="Martin F."/>
            <person name="Cullen D."/>
            <person name="Hibbett D.S."/>
            <person name="Grigoriev I.V."/>
        </authorList>
    </citation>
    <scope>NUCLEOTIDE SEQUENCE [LARGE SCALE GENOMIC DNA]</scope>
    <source>
        <strain evidence="7">FD-172 SS1</strain>
    </source>
</reference>
<dbReference type="Gene3D" id="6.10.140.2220">
    <property type="match status" value="1"/>
</dbReference>
<dbReference type="HOGENOM" id="CLU_868754_0_0_1"/>
<evidence type="ECO:0000313" key="7">
    <source>
        <dbReference type="Proteomes" id="UP000027195"/>
    </source>
</evidence>
<evidence type="ECO:0000256" key="1">
    <source>
        <dbReference type="ARBA" id="ARBA00022723"/>
    </source>
</evidence>
<dbReference type="AlphaFoldDB" id="A0A067MBD7"/>
<feature type="domain" description="MYND-type" evidence="5">
    <location>
        <begin position="275"/>
        <end position="314"/>
    </location>
</feature>
<organism evidence="6 7">
    <name type="scientific">Botryobasidium botryosum (strain FD-172 SS1)</name>
    <dbReference type="NCBI Taxonomy" id="930990"/>
    <lineage>
        <taxon>Eukaryota</taxon>
        <taxon>Fungi</taxon>
        <taxon>Dikarya</taxon>
        <taxon>Basidiomycota</taxon>
        <taxon>Agaricomycotina</taxon>
        <taxon>Agaricomycetes</taxon>
        <taxon>Cantharellales</taxon>
        <taxon>Botryobasidiaceae</taxon>
        <taxon>Botryobasidium</taxon>
    </lineage>
</organism>
<keyword evidence="7" id="KW-1185">Reference proteome</keyword>
<protein>
    <recommendedName>
        <fullName evidence="5">MYND-type domain-containing protein</fullName>
    </recommendedName>
</protein>
<dbReference type="Pfam" id="PF01753">
    <property type="entry name" value="zf-MYND"/>
    <property type="match status" value="1"/>
</dbReference>
<dbReference type="PROSITE" id="PS01360">
    <property type="entry name" value="ZF_MYND_1"/>
    <property type="match status" value="1"/>
</dbReference>
<evidence type="ECO:0000313" key="6">
    <source>
        <dbReference type="EMBL" id="KDQ09192.1"/>
    </source>
</evidence>
<sequence length="320" mass="36391">MDNLGFANSLFGGLPYFNPGMMVNLSGRCATTKLAQCKNLGISTCEVSRKFDKDPDDVPDLHKEDFLARKQIVDQIAEWCDRNANAKTQIIYKNEWAPILYQYEIVQASAKRNRDWGHLIFTDMTLTQYLLVMCYGETTCSCRNPYHDDFAVMTKYHADRFMSLLKYLHHDESKPSFVRATYTTTSKRLVDPDFFSTIDVPTKTYNPPIFHVTPDNFVPSLLESELEKIDNLTAQVSHSKTPAPASVRAEVTGRKEDRPKAEQYMAANEKNAAACAYCEKIGKSTMPICSRCKLVRYCSAECQRSAWPMHKPVCKAVSKK</sequence>
<dbReference type="InParanoid" id="A0A067MBD7"/>
<dbReference type="InterPro" id="IPR002893">
    <property type="entry name" value="Znf_MYND"/>
</dbReference>
<name>A0A067MBD7_BOTB1</name>
<dbReference type="Proteomes" id="UP000027195">
    <property type="component" value="Unassembled WGS sequence"/>
</dbReference>